<dbReference type="EMBL" id="JARKIF010000001">
    <property type="protein sequence ID" value="KAJ7651223.1"/>
    <property type="molecule type" value="Genomic_DNA"/>
</dbReference>
<gene>
    <name evidence="1" type="ORF">FB45DRAFT_889975</name>
</gene>
<comment type="caution">
    <text evidence="1">The sequence shown here is derived from an EMBL/GenBank/DDBJ whole genome shotgun (WGS) entry which is preliminary data.</text>
</comment>
<name>A0AAD7FZM3_9AGAR</name>
<dbReference type="Proteomes" id="UP001221142">
    <property type="component" value="Unassembled WGS sequence"/>
</dbReference>
<dbReference type="InterPro" id="IPR032675">
    <property type="entry name" value="LRR_dom_sf"/>
</dbReference>
<proteinExistence type="predicted"/>
<reference evidence="1" key="1">
    <citation type="submission" date="2023-03" db="EMBL/GenBank/DDBJ databases">
        <title>Massive genome expansion in bonnet fungi (Mycena s.s.) driven by repeated elements and novel gene families across ecological guilds.</title>
        <authorList>
            <consortium name="Lawrence Berkeley National Laboratory"/>
            <person name="Harder C.B."/>
            <person name="Miyauchi S."/>
            <person name="Viragh M."/>
            <person name="Kuo A."/>
            <person name="Thoen E."/>
            <person name="Andreopoulos B."/>
            <person name="Lu D."/>
            <person name="Skrede I."/>
            <person name="Drula E."/>
            <person name="Henrissat B."/>
            <person name="Morin E."/>
            <person name="Kohler A."/>
            <person name="Barry K."/>
            <person name="LaButti K."/>
            <person name="Morin E."/>
            <person name="Salamov A."/>
            <person name="Lipzen A."/>
            <person name="Mereny Z."/>
            <person name="Hegedus B."/>
            <person name="Baldrian P."/>
            <person name="Stursova M."/>
            <person name="Weitz H."/>
            <person name="Taylor A."/>
            <person name="Grigoriev I.V."/>
            <person name="Nagy L.G."/>
            <person name="Martin F."/>
            <person name="Kauserud H."/>
        </authorList>
    </citation>
    <scope>NUCLEOTIDE SEQUENCE</scope>
    <source>
        <strain evidence="1">9284</strain>
    </source>
</reference>
<keyword evidence="2" id="KW-1185">Reference proteome</keyword>
<evidence type="ECO:0000313" key="2">
    <source>
        <dbReference type="Proteomes" id="UP001221142"/>
    </source>
</evidence>
<evidence type="ECO:0000313" key="1">
    <source>
        <dbReference type="EMBL" id="KAJ7651223.1"/>
    </source>
</evidence>
<sequence length="663" mass="73511">MPKLPDEIVSEILSPALKVSEELFSNTSELSPFANFAPSTSAYLLVCKDWLRVGTPLLYNVVVLRSKAQANALAVVLQDNPEFGRFIKKLRVEGGLGQSMHAILKAAPNITDLFLSLIIWSTDNTSGLCKGLPLVNPRRVIVVDQYSGRQILENQQNEALRKTLVTCIQSWSNLRVFGFPYGSLPEPPAVFQSRAQELSKALVKSQAHTVLMDGYFISLPPWMHNFSEISSLKILQFGGGKVFRDALTGINAEERLKKVVQITKITFVTAGNRKPVRPDITPSLNPDFVPMGSASEEVRESVWKRVLFFALDVELFRSHSYGRCPSENCPSSLPILTVSKLFHRLGAPYLYESITMTSSKALALTRNLEKHPQSASFIRQIFTLCYFRETCQVASNVVDAIHAICGLATNLEVFSPVASNGYEHISVATLKLLAKTAGHSLQKLSISLIPGESLTPVPPLSALRHLEIGGNNLRASDLALAPDTFPSLETLSIHTDSSGALLRFFADVKSECLHTVILRPYFYEMGTLLRFFNAHGARLLHLTVNMVSNLPSLDSCPNLLDIKFLAACKLRELPVDSPHRALTKVTFMELPTNLTDLKFDGTKFPALRQILIVRLHWPTTEHDIAKSKVVPFAESLLKKDVKVTDYSGRAWVPRLKTKKTGKP</sequence>
<dbReference type="SUPFAM" id="SSF52058">
    <property type="entry name" value="L domain-like"/>
    <property type="match status" value="1"/>
</dbReference>
<protein>
    <submittedName>
        <fullName evidence="1">Uncharacterized protein</fullName>
    </submittedName>
</protein>
<accession>A0AAD7FZM3</accession>
<dbReference type="Gene3D" id="3.80.10.10">
    <property type="entry name" value="Ribonuclease Inhibitor"/>
    <property type="match status" value="1"/>
</dbReference>
<organism evidence="1 2">
    <name type="scientific">Roridomyces roridus</name>
    <dbReference type="NCBI Taxonomy" id="1738132"/>
    <lineage>
        <taxon>Eukaryota</taxon>
        <taxon>Fungi</taxon>
        <taxon>Dikarya</taxon>
        <taxon>Basidiomycota</taxon>
        <taxon>Agaricomycotina</taxon>
        <taxon>Agaricomycetes</taxon>
        <taxon>Agaricomycetidae</taxon>
        <taxon>Agaricales</taxon>
        <taxon>Marasmiineae</taxon>
        <taxon>Mycenaceae</taxon>
        <taxon>Roridomyces</taxon>
    </lineage>
</organism>
<dbReference type="AlphaFoldDB" id="A0AAD7FZM3"/>